<comment type="subcellular location">
    <subcellularLocation>
        <location evidence="2">Cytoplasm</location>
        <location evidence="2">Cytoskeleton</location>
        <location evidence="2">Cilium axoneme</location>
    </subcellularLocation>
</comment>
<keyword evidence="7" id="KW-0966">Cell projection</keyword>
<dbReference type="RefSeq" id="XP_005102588.2">
    <property type="nucleotide sequence ID" value="XM_005102531.3"/>
</dbReference>
<keyword evidence="5" id="KW-0963">Cytoplasm</keyword>
<gene>
    <name evidence="9" type="primary">LOC101857035</name>
</gene>
<comment type="function">
    <text evidence="1">Cilium- and flagellum-specific protein that plays a role in axonemal structure organization and motility. May play a role in outer and inner dynein arm assembly.</text>
</comment>
<evidence type="ECO:0000256" key="2">
    <source>
        <dbReference type="ARBA" id="ARBA00004430"/>
    </source>
</evidence>
<evidence type="ECO:0000256" key="4">
    <source>
        <dbReference type="ARBA" id="ARBA00022174"/>
    </source>
</evidence>
<evidence type="ECO:0000313" key="9">
    <source>
        <dbReference type="RefSeq" id="XP_005102588.2"/>
    </source>
</evidence>
<dbReference type="InterPro" id="IPR029416">
    <property type="entry name" value="CFAP300"/>
</dbReference>
<keyword evidence="6" id="KW-0206">Cytoskeleton</keyword>
<name>A0ABM0JVM2_APLCA</name>
<comment type="similarity">
    <text evidence="3">Belongs to the CFAP300 family.</text>
</comment>
<keyword evidence="9" id="KW-0282">Flagellum</keyword>
<dbReference type="PANTHER" id="PTHR31078:SF1">
    <property type="entry name" value="CILIA- AND FLAGELLA-ASSOCIATED PROTEIN 300"/>
    <property type="match status" value="1"/>
</dbReference>
<evidence type="ECO:0000256" key="1">
    <source>
        <dbReference type="ARBA" id="ARBA00002404"/>
    </source>
</evidence>
<evidence type="ECO:0000256" key="6">
    <source>
        <dbReference type="ARBA" id="ARBA00023212"/>
    </source>
</evidence>
<dbReference type="Proteomes" id="UP000694888">
    <property type="component" value="Unplaced"/>
</dbReference>
<sequence>MADNDPKFSFMPLAKSFSSLDGKEVQELFMKWSMKGRLKAKMFTFDQCFQAYEKDKFGQDFFNNSEVVNALEVPSNSGKYNSLGTKASKVKVTSVPCSVLSMSFFDKLCEGEIARESGDVKKCFDEFIGDFTISDNLRQMLLNEDSDVFCEFNEKEREEFLFLLFSHICLGGRLCQYEDNIQPYLEVTKALYKDLISVQKDPETKALSILSHVFKVCCYDDHGDVFFPSSKLHPQNFAYLVVDPLKRTVICLSHVFGSCF</sequence>
<organism evidence="8 9">
    <name type="scientific">Aplysia californica</name>
    <name type="common">California sea hare</name>
    <dbReference type="NCBI Taxonomy" id="6500"/>
    <lineage>
        <taxon>Eukaryota</taxon>
        <taxon>Metazoa</taxon>
        <taxon>Spiralia</taxon>
        <taxon>Lophotrochozoa</taxon>
        <taxon>Mollusca</taxon>
        <taxon>Gastropoda</taxon>
        <taxon>Heterobranchia</taxon>
        <taxon>Euthyneura</taxon>
        <taxon>Tectipleura</taxon>
        <taxon>Aplysiida</taxon>
        <taxon>Aplysioidea</taxon>
        <taxon>Aplysiidae</taxon>
        <taxon>Aplysia</taxon>
    </lineage>
</organism>
<evidence type="ECO:0000256" key="7">
    <source>
        <dbReference type="ARBA" id="ARBA00023273"/>
    </source>
</evidence>
<keyword evidence="9" id="KW-0969">Cilium</keyword>
<proteinExistence type="inferred from homology"/>
<keyword evidence="8" id="KW-1185">Reference proteome</keyword>
<accession>A0ABM0JVM2</accession>
<evidence type="ECO:0000256" key="5">
    <source>
        <dbReference type="ARBA" id="ARBA00022490"/>
    </source>
</evidence>
<protein>
    <recommendedName>
        <fullName evidence="4">Cilia- and flagella-associated protein 300</fullName>
    </recommendedName>
</protein>
<dbReference type="GeneID" id="101857035"/>
<evidence type="ECO:0000256" key="3">
    <source>
        <dbReference type="ARBA" id="ARBA00009205"/>
    </source>
</evidence>
<dbReference type="PANTHER" id="PTHR31078">
    <property type="entry name" value="CILIA- AND FLAGELLA-ASSOCIATED PROTEIN 300"/>
    <property type="match status" value="1"/>
</dbReference>
<reference evidence="9" key="1">
    <citation type="submission" date="2025-08" db="UniProtKB">
        <authorList>
            <consortium name="RefSeq"/>
        </authorList>
    </citation>
    <scope>IDENTIFICATION</scope>
</reference>
<evidence type="ECO:0000313" key="8">
    <source>
        <dbReference type="Proteomes" id="UP000694888"/>
    </source>
</evidence>
<dbReference type="Pfam" id="PF14926">
    <property type="entry name" value="CFAP300"/>
    <property type="match status" value="1"/>
</dbReference>